<dbReference type="Pfam" id="PF01168">
    <property type="entry name" value="Ala_racemase_N"/>
    <property type="match status" value="1"/>
</dbReference>
<dbReference type="Proteomes" id="UP001596378">
    <property type="component" value="Unassembled WGS sequence"/>
</dbReference>
<dbReference type="SUPFAM" id="SSF51419">
    <property type="entry name" value="PLP-binding barrel"/>
    <property type="match status" value="1"/>
</dbReference>
<evidence type="ECO:0000259" key="1">
    <source>
        <dbReference type="Pfam" id="PF01168"/>
    </source>
</evidence>
<dbReference type="CDD" id="cd06813">
    <property type="entry name" value="PLPDE_III_DSD_D-TA_like_2"/>
    <property type="match status" value="1"/>
</dbReference>
<dbReference type="InterPro" id="IPR029066">
    <property type="entry name" value="PLP-binding_barrel"/>
</dbReference>
<dbReference type="PANTHER" id="PTHR28004">
    <property type="entry name" value="ZGC:162816-RELATED"/>
    <property type="match status" value="1"/>
</dbReference>
<protein>
    <submittedName>
        <fullName evidence="2">Amino acid deaminase/aldolase</fullName>
    </submittedName>
</protein>
<evidence type="ECO:0000313" key="3">
    <source>
        <dbReference type="Proteomes" id="UP001596378"/>
    </source>
</evidence>
<keyword evidence="3" id="KW-1185">Reference proteome</keyword>
<dbReference type="Gene3D" id="3.20.20.10">
    <property type="entry name" value="Alanine racemase"/>
    <property type="match status" value="1"/>
</dbReference>
<proteinExistence type="predicted"/>
<dbReference type="PANTHER" id="PTHR28004:SF2">
    <property type="entry name" value="D-SERINE DEHYDRATASE"/>
    <property type="match status" value="1"/>
</dbReference>
<dbReference type="EMBL" id="JBHTAI010000003">
    <property type="protein sequence ID" value="MFC7148000.1"/>
    <property type="molecule type" value="Genomic_DNA"/>
</dbReference>
<organism evidence="2 3">
    <name type="scientific">Cohnella cellulosilytica</name>
    <dbReference type="NCBI Taxonomy" id="986710"/>
    <lineage>
        <taxon>Bacteria</taxon>
        <taxon>Bacillati</taxon>
        <taxon>Bacillota</taxon>
        <taxon>Bacilli</taxon>
        <taxon>Bacillales</taxon>
        <taxon>Paenibacillaceae</taxon>
        <taxon>Cohnella</taxon>
    </lineage>
</organism>
<reference evidence="3" key="1">
    <citation type="journal article" date="2019" name="Int. J. Syst. Evol. Microbiol.">
        <title>The Global Catalogue of Microorganisms (GCM) 10K type strain sequencing project: providing services to taxonomists for standard genome sequencing and annotation.</title>
        <authorList>
            <consortium name="The Broad Institute Genomics Platform"/>
            <consortium name="The Broad Institute Genome Sequencing Center for Infectious Disease"/>
            <person name="Wu L."/>
            <person name="Ma J."/>
        </authorList>
    </citation>
    <scope>NUCLEOTIDE SEQUENCE [LARGE SCALE GENOMIC DNA]</scope>
    <source>
        <strain evidence="3">KCTC 12907</strain>
    </source>
</reference>
<dbReference type="RefSeq" id="WP_378047292.1">
    <property type="nucleotide sequence ID" value="NZ_JBHMDN010000013.1"/>
</dbReference>
<name>A0ABW2FB49_9BACL</name>
<comment type="caution">
    <text evidence="2">The sequence shown here is derived from an EMBL/GenBank/DDBJ whole genome shotgun (WGS) entry which is preliminary data.</text>
</comment>
<evidence type="ECO:0000313" key="2">
    <source>
        <dbReference type="EMBL" id="MFC7148000.1"/>
    </source>
</evidence>
<gene>
    <name evidence="2" type="ORF">ACFQMJ_05575</name>
</gene>
<accession>A0ABW2FB49</accession>
<sequence length="382" mass="42126">MPFAYLDRDLLDLNIRHIAAAAGSKKIRIASKSIRSVEALRYIFRADDRFQGIMCYSAEEACFLAGKGFDDLLLGYPTWEASGIGRLVDRIGEGRRIVFMTDCLEHVERIEQIARARGVRVPLCLDIDMSSDYPGLRFGVWRSPLSEWDSVRPVAERIVRSEWVRLEGIMGYEAQIAGVGDNAPGAAIKNGLVRLLKKRSIREVARRRQEIAERLRSLGAEPKLVNAGGTGSLASSREEEAVTELTAGSGFYSPGLFDHYRDFRYAPAAGFAVEVVRKPRADIVTCMGGGYVASGAADNAKLPTPFLPEGLELLSLEGAGEVQTPLRRRGNPETELALGDPVFFRHAKAGELCERFDSLFVVSDGTVIDRFATYRGMGENFL</sequence>
<dbReference type="InterPro" id="IPR001608">
    <property type="entry name" value="Ala_racemase_N"/>
</dbReference>
<feature type="domain" description="Alanine racemase N-terminal" evidence="1">
    <location>
        <begin position="7"/>
        <end position="252"/>
    </location>
</feature>
<dbReference type="InterPro" id="IPR051466">
    <property type="entry name" value="D-amino_acid_metab_enzyme"/>
</dbReference>